<feature type="chain" id="PRO_5018577894" description="RxLR effector protein" evidence="3">
    <location>
        <begin position="26"/>
        <end position="684"/>
    </location>
</feature>
<protein>
    <recommendedName>
        <fullName evidence="6">RxLR effector protein</fullName>
    </recommendedName>
</protein>
<organism evidence="4 5">
    <name type="scientific">Peronospora effusa</name>
    <dbReference type="NCBI Taxonomy" id="542832"/>
    <lineage>
        <taxon>Eukaryota</taxon>
        <taxon>Sar</taxon>
        <taxon>Stramenopiles</taxon>
        <taxon>Oomycota</taxon>
        <taxon>Peronosporomycetes</taxon>
        <taxon>Peronosporales</taxon>
        <taxon>Peronosporaceae</taxon>
        <taxon>Peronospora</taxon>
    </lineage>
</organism>
<comment type="caution">
    <text evidence="4">The sequence shown here is derived from an EMBL/GenBank/DDBJ whole genome shotgun (WGS) entry which is preliminary data.</text>
</comment>
<name>A0A3R7W4B5_9STRA</name>
<evidence type="ECO:0000256" key="3">
    <source>
        <dbReference type="SAM" id="SignalP"/>
    </source>
</evidence>
<dbReference type="Proteomes" id="UP000286097">
    <property type="component" value="Unassembled WGS sequence"/>
</dbReference>
<dbReference type="VEuPathDB" id="FungiDB:DD237_005660"/>
<accession>A0A3R7W4B5</accession>
<proteinExistence type="predicted"/>
<evidence type="ECO:0000256" key="2">
    <source>
        <dbReference type="SAM" id="MobiDB-lite"/>
    </source>
</evidence>
<evidence type="ECO:0000256" key="1">
    <source>
        <dbReference type="SAM" id="Coils"/>
    </source>
</evidence>
<keyword evidence="1" id="KW-0175">Coiled coil</keyword>
<dbReference type="AlphaFoldDB" id="A0A3R7W4B5"/>
<evidence type="ECO:0000313" key="4">
    <source>
        <dbReference type="EMBL" id="RQM10764.1"/>
    </source>
</evidence>
<keyword evidence="3" id="KW-0732">Signal</keyword>
<feature type="region of interest" description="Disordered" evidence="2">
    <location>
        <begin position="655"/>
        <end position="684"/>
    </location>
</feature>
<evidence type="ECO:0008006" key="6">
    <source>
        <dbReference type="Google" id="ProtNLM"/>
    </source>
</evidence>
<feature type="signal peptide" evidence="3">
    <location>
        <begin position="1"/>
        <end position="25"/>
    </location>
</feature>
<gene>
    <name evidence="4" type="ORF">DD237_005660</name>
</gene>
<evidence type="ECO:0000313" key="5">
    <source>
        <dbReference type="Proteomes" id="UP000286097"/>
    </source>
</evidence>
<sequence>MSRAVRISCALVVIALVICSSPTVATPKSTSAGVALNTLHSSHAPAVMKRRLRSIMAMETTETSEERASTFSIPEVASSFSRLKSTSAAIYEKLQRWAWRLTRQSPDKVFKLLKLDKIAKLDKINTEGAKLFENSRFKKWVNFVDAKFSKDPKAKVEAIFATLVAHYGDGPALARLLDFGKRHSGDKPIADLAAALQVAQLEKWNKNKKTVKDVLVILNLDTKQDNPLLDPLFVTLSAYVKFKHPNDPTAASDAMLTAFRNFYTDDTAWAKHLFADTSTEPFADLVAALQVAQLKKWNKNEKTVEDVLEILELHKTQGNPVLDPLFLQLSAYVELKHPNDPAAATKAMLTAFREFYTDDAAWVKFLVDGTKRDSVNIIAYDLLYLQLSLWEEGEKTLFTHLGLDQIEGELFENPLFKQWVAIVEEIYWETPKTASDVILSTLAAHFGEKAAWADILVAGSKVPRTEYLALKLMTRQIVRWRDIEKKSVDEVFTLLKLENGLFESPRMLLWLDFVERYFIEKNNAMYSRAHAAQLVGIFSRLGYDKAIKAAEKADAVAEEAKKAADGAAEEANAAAIEAKKAADAVAMKAEEVENAENAIKKAENVIKKAEMAPYEAMLSTLRRHSKNDIALRNSLAKGMEVDYWKVKKTAEKLQKMLDSSRPQEDRSKVSAPGAELDSNFDVHG</sequence>
<feature type="coiled-coil region" evidence="1">
    <location>
        <begin position="543"/>
        <end position="612"/>
    </location>
</feature>
<dbReference type="EMBL" id="QKXF01000542">
    <property type="protein sequence ID" value="RQM10764.1"/>
    <property type="molecule type" value="Genomic_DNA"/>
</dbReference>
<reference evidence="4 5" key="1">
    <citation type="submission" date="2018-06" db="EMBL/GenBank/DDBJ databases">
        <title>Comparative genomics of downy mildews reveals potential adaptations to biotrophy.</title>
        <authorList>
            <person name="Fletcher K."/>
            <person name="Klosterman S.J."/>
            <person name="Derevnina L."/>
            <person name="Martin F."/>
            <person name="Koike S."/>
            <person name="Reyes Chin-Wo S."/>
            <person name="Mou B."/>
            <person name="Michelmore R."/>
        </authorList>
    </citation>
    <scope>NUCLEOTIDE SEQUENCE [LARGE SCALE GENOMIC DNA]</scope>
    <source>
        <strain evidence="4 5">R13</strain>
    </source>
</reference>